<reference evidence="3" key="1">
    <citation type="journal article" date="2020" name="Mol. Plant Microbe">
        <title>Rhizobial microsymbionts of the narrowly endemic Oxytropis species growing in Kamchatka are characterized by significant genetic diversity and possess a set of genes that are associated with T3SS and T6SS secretion systems and can affect the development of symbiosis.</title>
        <authorList>
            <person name="Safronova V."/>
            <person name="Guro P."/>
            <person name="Sazanova A."/>
            <person name="Kuznetsova I."/>
            <person name="Belimov A."/>
            <person name="Yakubov V."/>
            <person name="Chirak E."/>
            <person name="Afonin A."/>
            <person name="Gogolev Y."/>
            <person name="Andronov E."/>
            <person name="Tikhonovich I."/>
        </authorList>
    </citation>
    <scope>NUCLEOTIDE SEQUENCE [LARGE SCALE GENOMIC DNA]</scope>
    <source>
        <strain evidence="3">583</strain>
    </source>
</reference>
<proteinExistence type="predicted"/>
<organism evidence="2 3">
    <name type="scientific">Mesorhizobium huakuii</name>
    <dbReference type="NCBI Taxonomy" id="28104"/>
    <lineage>
        <taxon>Bacteria</taxon>
        <taxon>Pseudomonadati</taxon>
        <taxon>Pseudomonadota</taxon>
        <taxon>Alphaproteobacteria</taxon>
        <taxon>Hyphomicrobiales</taxon>
        <taxon>Phyllobacteriaceae</taxon>
        <taxon>Mesorhizobium</taxon>
    </lineage>
</organism>
<name>A0A7G6SMC9_9HYPH</name>
<dbReference type="InterPro" id="IPR045455">
    <property type="entry name" value="NrS-1_pol-like_helicase"/>
</dbReference>
<dbReference type="EMBL" id="CP050296">
    <property type="protein sequence ID" value="QND55661.1"/>
    <property type="molecule type" value="Genomic_DNA"/>
</dbReference>
<evidence type="ECO:0000313" key="2">
    <source>
        <dbReference type="EMBL" id="QND55661.1"/>
    </source>
</evidence>
<dbReference type="Proteomes" id="UP000515465">
    <property type="component" value="Chromosome"/>
</dbReference>
<gene>
    <name evidence="2" type="ORF">HB778_02465</name>
</gene>
<accession>A0A7G6SMC9</accession>
<evidence type="ECO:0000313" key="3">
    <source>
        <dbReference type="Proteomes" id="UP000515465"/>
    </source>
</evidence>
<sequence>MTVDEFVAYLPTQAFIHLPTMEPWIVAARIDAQVPPIAVDDGEGGTQNQSASKWMERHRGVQSITWMPGEPELIKDVMITADGPIRKKGSMTLNRYRAPTIAYEQGDVTPWLDLLDRAYPDDANHILACLAHRVQRPGDKINHALVLGGEQGIGKDTILEPVVSAIGVGNFAEIAPDELMSPWTHFARSVILRINEVHDLGETNRFTFYDRSKRYCVAPPSTLKVNEKHLRQYYVQNVCFPIMTTNHMTDGMYLPANDRRHYVAWSKLKTVDIPAGYFKRLYSWYENGGDAIVADYLANLDLDAMGFDPKAAPVKTEAFWAIVGASAVPEDAEMADALTAVENPAAVTLSMLSKAAHDARNYEFGRWLQDRGNSRRVPHRLESCGYTATRNHGATNGLWTVNGKKQVIYTRSELTPQQRQKAAENLANTGA</sequence>
<evidence type="ECO:0000259" key="1">
    <source>
        <dbReference type="Pfam" id="PF19263"/>
    </source>
</evidence>
<dbReference type="Pfam" id="PF19263">
    <property type="entry name" value="DUF5906"/>
    <property type="match status" value="1"/>
</dbReference>
<dbReference type="RefSeq" id="WP_183461189.1">
    <property type="nucleotide sequence ID" value="NZ_CP050296.1"/>
</dbReference>
<feature type="domain" description="NrS-1 polymerase-like helicase" evidence="1">
    <location>
        <begin position="148"/>
        <end position="260"/>
    </location>
</feature>
<dbReference type="AlphaFoldDB" id="A0A7G6SMC9"/>
<protein>
    <recommendedName>
        <fullName evidence="1">NrS-1 polymerase-like helicase domain-containing protein</fullName>
    </recommendedName>
</protein>